<dbReference type="InterPro" id="IPR053228">
    <property type="entry name" value="Stereospecific_Lipase"/>
</dbReference>
<accession>A0A9W4J773</accession>
<organism evidence="2 3">
    <name type="scientific">Penicillium salamii</name>
    <dbReference type="NCBI Taxonomy" id="1612424"/>
    <lineage>
        <taxon>Eukaryota</taxon>
        <taxon>Fungi</taxon>
        <taxon>Dikarya</taxon>
        <taxon>Ascomycota</taxon>
        <taxon>Pezizomycotina</taxon>
        <taxon>Eurotiomycetes</taxon>
        <taxon>Eurotiomycetidae</taxon>
        <taxon>Eurotiales</taxon>
        <taxon>Aspergillaceae</taxon>
        <taxon>Penicillium</taxon>
    </lineage>
</organism>
<evidence type="ECO:0000313" key="3">
    <source>
        <dbReference type="Proteomes" id="UP001152649"/>
    </source>
</evidence>
<dbReference type="GO" id="GO:0017000">
    <property type="term" value="P:antibiotic biosynthetic process"/>
    <property type="evidence" value="ECO:0007669"/>
    <property type="project" value="UniProtKB-ARBA"/>
</dbReference>
<keyword evidence="3" id="KW-1185">Reference proteome</keyword>
<name>A0A9W4J773_9EURO</name>
<dbReference type="EMBL" id="CAJVPG010000222">
    <property type="protein sequence ID" value="CAG8378802.1"/>
    <property type="molecule type" value="Genomic_DNA"/>
</dbReference>
<evidence type="ECO:0000313" key="2">
    <source>
        <dbReference type="EMBL" id="CAG8378802.1"/>
    </source>
</evidence>
<protein>
    <recommendedName>
        <fullName evidence="4">Lipase B</fullName>
    </recommendedName>
</protein>
<proteinExistence type="predicted"/>
<keyword evidence="1" id="KW-0732">Signal</keyword>
<evidence type="ECO:0000256" key="1">
    <source>
        <dbReference type="SAM" id="SignalP"/>
    </source>
</evidence>
<dbReference type="GO" id="GO:0072330">
    <property type="term" value="P:monocarboxylic acid biosynthetic process"/>
    <property type="evidence" value="ECO:0007669"/>
    <property type="project" value="UniProtKB-ARBA"/>
</dbReference>
<dbReference type="OrthoDB" id="4605274at2759"/>
<dbReference type="Proteomes" id="UP001152649">
    <property type="component" value="Unassembled WGS sequence"/>
</dbReference>
<gene>
    <name evidence="2" type="ORF">PSALAMII_LOCUS5548</name>
</gene>
<feature type="signal peptide" evidence="1">
    <location>
        <begin position="1"/>
        <end position="18"/>
    </location>
</feature>
<dbReference type="PANTHER" id="PTHR37574">
    <property type="entry name" value="LIPASE B"/>
    <property type="match status" value="1"/>
</dbReference>
<sequence length="459" mass="48834">MHYLKTAVIFPFFLSALATPVPVGDTLATRDSSTFISRLENTLKGLGSLTKGVLQEVDLLIGGLQDVVEGKTDPVTTIEEAVGSLSDVRNASEAGLVGVAIDLVTKGLAPKNIVDLVSGLNEESINSFNNTNPIDPQTSIFPKSSSDAPYTQSEEDLRAAVYIPEKFKYGADGKQPILLVPGTGDPAGVSYYFNFEKLIPETDFADAIWVNIPNNSLADIQFSSEFIAYAINYVAGITNTTIGVVAASQGNIGVQWALKYWPSARDSVSDFLAISADFHGSLLAEECLIPNTGCTPAVMQQEYDSNFIKTLRSDDGDSALVPTTSVYSGPDEVVTPQTDPDASGALKNAHGVGATNVQIQLACPGLPAGGFYPHAGLLVNPITWALFVDAMKHDGPADLSRIDLDPICNRILTEGLVLTDLLGTETAVVLDSVVHALEYNYQGPAEEPAIRDYARSSSQ</sequence>
<dbReference type="Gene3D" id="3.40.50.1820">
    <property type="entry name" value="alpha/beta hydrolase"/>
    <property type="match status" value="1"/>
</dbReference>
<comment type="caution">
    <text evidence="2">The sequence shown here is derived from an EMBL/GenBank/DDBJ whole genome shotgun (WGS) entry which is preliminary data.</text>
</comment>
<dbReference type="SUPFAM" id="SSF53474">
    <property type="entry name" value="alpha/beta-Hydrolases"/>
    <property type="match status" value="1"/>
</dbReference>
<dbReference type="AlphaFoldDB" id="A0A9W4J773"/>
<dbReference type="PANTHER" id="PTHR37574:SF1">
    <property type="entry name" value="LIPASE B"/>
    <property type="match status" value="1"/>
</dbReference>
<feature type="chain" id="PRO_5040974553" description="Lipase B" evidence="1">
    <location>
        <begin position="19"/>
        <end position="459"/>
    </location>
</feature>
<evidence type="ECO:0008006" key="4">
    <source>
        <dbReference type="Google" id="ProtNLM"/>
    </source>
</evidence>
<dbReference type="InterPro" id="IPR029058">
    <property type="entry name" value="AB_hydrolase_fold"/>
</dbReference>
<reference evidence="2" key="1">
    <citation type="submission" date="2021-07" db="EMBL/GenBank/DDBJ databases">
        <authorList>
            <person name="Branca A.L. A."/>
        </authorList>
    </citation>
    <scope>NUCLEOTIDE SEQUENCE</scope>
</reference>